<feature type="transmembrane region" description="Helical" evidence="1">
    <location>
        <begin position="17"/>
        <end position="37"/>
    </location>
</feature>
<protein>
    <submittedName>
        <fullName evidence="2">ABC transporter permease</fullName>
    </submittedName>
</protein>
<sequence length="112" mass="13218">MSVFNIAYNNFKNNIKVYTMFFISMIFSVVVLSNFLIMMDGDVMNVLGDMNEEYSKLVLQMITIILVIFMFFFIWYASNIFLRNRKKEIGIYAFMGLGSFVIGKIYFIEMML</sequence>
<evidence type="ECO:0000313" key="3">
    <source>
        <dbReference type="Proteomes" id="UP001291306"/>
    </source>
</evidence>
<keyword evidence="1" id="KW-0472">Membrane</keyword>
<dbReference type="PANTHER" id="PTHR46795">
    <property type="entry name" value="ABC TRANSPORTER PERMEASE-RELATED-RELATED"/>
    <property type="match status" value="1"/>
</dbReference>
<dbReference type="Proteomes" id="UP001291306">
    <property type="component" value="Unassembled WGS sequence"/>
</dbReference>
<dbReference type="InterPro" id="IPR052536">
    <property type="entry name" value="ABC-4_Integral_Memb_Prot"/>
</dbReference>
<dbReference type="PANTHER" id="PTHR46795:SF3">
    <property type="entry name" value="ABC TRANSPORTER PERMEASE"/>
    <property type="match status" value="1"/>
</dbReference>
<name>A0AAW9I7I5_CLOPF</name>
<proteinExistence type="predicted"/>
<reference evidence="2" key="1">
    <citation type="submission" date="2019-11" db="EMBL/GenBank/DDBJ databases">
        <title>Characterization of Clostridium perfringens isolates from swine manure treated agricultural soils.</title>
        <authorList>
            <person name="Wushke S.T."/>
        </authorList>
    </citation>
    <scope>NUCLEOTIDE SEQUENCE</scope>
    <source>
        <strain evidence="2">X26</strain>
    </source>
</reference>
<evidence type="ECO:0000313" key="2">
    <source>
        <dbReference type="EMBL" id="MDZ5000440.1"/>
    </source>
</evidence>
<feature type="transmembrane region" description="Helical" evidence="1">
    <location>
        <begin position="57"/>
        <end position="77"/>
    </location>
</feature>
<keyword evidence="1" id="KW-1133">Transmembrane helix</keyword>
<comment type="caution">
    <text evidence="2">The sequence shown here is derived from an EMBL/GenBank/DDBJ whole genome shotgun (WGS) entry which is preliminary data.</text>
</comment>
<evidence type="ECO:0000256" key="1">
    <source>
        <dbReference type="SAM" id="Phobius"/>
    </source>
</evidence>
<accession>A0AAW9I7I5</accession>
<dbReference type="EMBL" id="WNVC01000319">
    <property type="protein sequence ID" value="MDZ5000440.1"/>
    <property type="molecule type" value="Genomic_DNA"/>
</dbReference>
<organism evidence="2 3">
    <name type="scientific">Clostridium perfringens</name>
    <dbReference type="NCBI Taxonomy" id="1502"/>
    <lineage>
        <taxon>Bacteria</taxon>
        <taxon>Bacillati</taxon>
        <taxon>Bacillota</taxon>
        <taxon>Clostridia</taxon>
        <taxon>Eubacteriales</taxon>
        <taxon>Clostridiaceae</taxon>
        <taxon>Clostridium</taxon>
    </lineage>
</organism>
<feature type="non-terminal residue" evidence="2">
    <location>
        <position position="112"/>
    </location>
</feature>
<feature type="transmembrane region" description="Helical" evidence="1">
    <location>
        <begin position="89"/>
        <end position="108"/>
    </location>
</feature>
<dbReference type="AlphaFoldDB" id="A0AAW9I7I5"/>
<keyword evidence="1" id="KW-0812">Transmembrane</keyword>
<gene>
    <name evidence="2" type="ORF">GNF79_15470</name>
</gene>